<dbReference type="Proteomes" id="UP001230188">
    <property type="component" value="Unassembled WGS sequence"/>
</dbReference>
<proteinExistence type="predicted"/>
<reference evidence="2" key="1">
    <citation type="submission" date="2023-01" db="EMBL/GenBank/DDBJ databases">
        <title>Metagenome sequencing of chrysophaentin producing Chrysophaeum taylorii.</title>
        <authorList>
            <person name="Davison J."/>
            <person name="Bewley C."/>
        </authorList>
    </citation>
    <scope>NUCLEOTIDE SEQUENCE</scope>
    <source>
        <strain evidence="2">NIES-1699</strain>
    </source>
</reference>
<evidence type="ECO:0000313" key="2">
    <source>
        <dbReference type="EMBL" id="KAJ8599312.1"/>
    </source>
</evidence>
<feature type="compositionally biased region" description="Polar residues" evidence="1">
    <location>
        <begin position="237"/>
        <end position="248"/>
    </location>
</feature>
<organism evidence="2 3">
    <name type="scientific">Chrysophaeum taylorii</name>
    <dbReference type="NCBI Taxonomy" id="2483200"/>
    <lineage>
        <taxon>Eukaryota</taxon>
        <taxon>Sar</taxon>
        <taxon>Stramenopiles</taxon>
        <taxon>Ochrophyta</taxon>
        <taxon>Pelagophyceae</taxon>
        <taxon>Pelagomonadales</taxon>
        <taxon>Pelagomonadaceae</taxon>
        <taxon>Chrysophaeum</taxon>
    </lineage>
</organism>
<keyword evidence="3" id="KW-1185">Reference proteome</keyword>
<sequence length="248" mass="27065">MNPTLFNALTKSEQYDEDLGLKEEYVPYGSYDYWGGLEYNGNEALLDGSFNNDQYFFEVGAISGDVLHVSTGAWTADGDDATATKVRLQVKPNEYYFDPKCIDCRACYDADGYERVTALVRHHNSSCKMGLPCTINATAYERIAIIDALYEDDANYTQDNNASNATLRDATESAATDAISLEADGALTVGSYEGFFVAPITANYTFFVVWDAALELALGNTADPRSRQVIIGGPKDASSTRSSSDTVD</sequence>
<dbReference type="EMBL" id="JAQMWT010000572">
    <property type="protein sequence ID" value="KAJ8599312.1"/>
    <property type="molecule type" value="Genomic_DNA"/>
</dbReference>
<name>A0AAD7U6R5_9STRA</name>
<evidence type="ECO:0000313" key="3">
    <source>
        <dbReference type="Proteomes" id="UP001230188"/>
    </source>
</evidence>
<gene>
    <name evidence="2" type="ORF">CTAYLR_005328</name>
</gene>
<dbReference type="AlphaFoldDB" id="A0AAD7U6R5"/>
<comment type="caution">
    <text evidence="2">The sequence shown here is derived from an EMBL/GenBank/DDBJ whole genome shotgun (WGS) entry which is preliminary data.</text>
</comment>
<accession>A0AAD7U6R5</accession>
<protein>
    <submittedName>
        <fullName evidence="2">Uncharacterized protein</fullName>
    </submittedName>
</protein>
<feature type="region of interest" description="Disordered" evidence="1">
    <location>
        <begin position="229"/>
        <end position="248"/>
    </location>
</feature>
<evidence type="ECO:0000256" key="1">
    <source>
        <dbReference type="SAM" id="MobiDB-lite"/>
    </source>
</evidence>
<feature type="non-terminal residue" evidence="2">
    <location>
        <position position="248"/>
    </location>
</feature>